<accession>A0ABW3QWY0</accession>
<feature type="region of interest" description="Disordered" evidence="1">
    <location>
        <begin position="1"/>
        <end position="31"/>
    </location>
</feature>
<sequence length="190" mass="20856">MFNHEPIQRHAGPPASSTPTRDYLNTRPPGTDQSYAVLPRSLVEAMPLPWQQQMAHLLADFHRTFAHLDWPVYRVVPSRVERLVDLDEDQLAEVGAIAEIDSDGELVYRDRSGALITDPEQKTVLVSVLDPIPGDFANANQNTPPRGFPQPPVVPPPSYPQSGPLPVQAPPGPPLQAPPVQAPPSPRWPT</sequence>
<gene>
    <name evidence="2" type="ORF">ACFQ3T_18995</name>
</gene>
<evidence type="ECO:0000256" key="1">
    <source>
        <dbReference type="SAM" id="MobiDB-lite"/>
    </source>
</evidence>
<comment type="caution">
    <text evidence="2">The sequence shown here is derived from an EMBL/GenBank/DDBJ whole genome shotgun (WGS) entry which is preliminary data.</text>
</comment>
<feature type="compositionally biased region" description="Pro residues" evidence="1">
    <location>
        <begin position="146"/>
        <end position="159"/>
    </location>
</feature>
<organism evidence="2 3">
    <name type="scientific">Saccharothrix hoggarensis</name>
    <dbReference type="NCBI Taxonomy" id="913853"/>
    <lineage>
        <taxon>Bacteria</taxon>
        <taxon>Bacillati</taxon>
        <taxon>Actinomycetota</taxon>
        <taxon>Actinomycetes</taxon>
        <taxon>Pseudonocardiales</taxon>
        <taxon>Pseudonocardiaceae</taxon>
        <taxon>Saccharothrix</taxon>
    </lineage>
</organism>
<dbReference type="EMBL" id="JBHTLK010000096">
    <property type="protein sequence ID" value="MFD1149224.1"/>
    <property type="molecule type" value="Genomic_DNA"/>
</dbReference>
<keyword evidence="3" id="KW-1185">Reference proteome</keyword>
<dbReference type="Proteomes" id="UP001597168">
    <property type="component" value="Unassembled WGS sequence"/>
</dbReference>
<proteinExistence type="predicted"/>
<evidence type="ECO:0000313" key="2">
    <source>
        <dbReference type="EMBL" id="MFD1149224.1"/>
    </source>
</evidence>
<protein>
    <submittedName>
        <fullName evidence="2">Uncharacterized protein</fullName>
    </submittedName>
</protein>
<feature type="compositionally biased region" description="Pro residues" evidence="1">
    <location>
        <begin position="167"/>
        <end position="190"/>
    </location>
</feature>
<feature type="region of interest" description="Disordered" evidence="1">
    <location>
        <begin position="135"/>
        <end position="190"/>
    </location>
</feature>
<dbReference type="RefSeq" id="WP_380724633.1">
    <property type="nucleotide sequence ID" value="NZ_JBHTLK010000096.1"/>
</dbReference>
<name>A0ABW3QWY0_9PSEU</name>
<reference evidence="3" key="1">
    <citation type="journal article" date="2019" name="Int. J. Syst. Evol. Microbiol.">
        <title>The Global Catalogue of Microorganisms (GCM) 10K type strain sequencing project: providing services to taxonomists for standard genome sequencing and annotation.</title>
        <authorList>
            <consortium name="The Broad Institute Genomics Platform"/>
            <consortium name="The Broad Institute Genome Sequencing Center for Infectious Disease"/>
            <person name="Wu L."/>
            <person name="Ma J."/>
        </authorList>
    </citation>
    <scope>NUCLEOTIDE SEQUENCE [LARGE SCALE GENOMIC DNA]</scope>
    <source>
        <strain evidence="3">CCUG 60214</strain>
    </source>
</reference>
<evidence type="ECO:0000313" key="3">
    <source>
        <dbReference type="Proteomes" id="UP001597168"/>
    </source>
</evidence>